<reference evidence="2 3" key="1">
    <citation type="submission" date="2020-08" db="EMBL/GenBank/DDBJ databases">
        <title>A Genomic Blueprint of the Chicken Gut Microbiome.</title>
        <authorList>
            <person name="Gilroy R."/>
            <person name="Ravi A."/>
            <person name="Getino M."/>
            <person name="Pursley I."/>
            <person name="Horton D.L."/>
            <person name="Alikhan N.-F."/>
            <person name="Baker D."/>
            <person name="Gharbi K."/>
            <person name="Hall N."/>
            <person name="Watson M."/>
            <person name="Adriaenssens E.M."/>
            <person name="Foster-Nyarko E."/>
            <person name="Jarju S."/>
            <person name="Secka A."/>
            <person name="Antonio M."/>
            <person name="Oren A."/>
            <person name="Chaudhuri R."/>
            <person name="La Ragione R.M."/>
            <person name="Hildebrand F."/>
            <person name="Pallen M.J."/>
        </authorList>
    </citation>
    <scope>NUCLEOTIDE SEQUENCE [LARGE SCALE GENOMIC DNA]</scope>
    <source>
        <strain evidence="2 3">Sa2BVA9</strain>
    </source>
</reference>
<sequence length="101" mass="11230">MTWDYSDSHEGRDGKDEWDLPADFGGPDMIAVDLVNWEAVTAPEDEVEESFENTAFDVDRMVNEGLGGGEVTRDNGYIGDSTSDALFDESEFKVNEKKGEE</sequence>
<dbReference type="EMBL" id="JACSQL010000001">
    <property type="protein sequence ID" value="MBD7966505.1"/>
    <property type="molecule type" value="Genomic_DNA"/>
</dbReference>
<dbReference type="RefSeq" id="WP_191798679.1">
    <property type="nucleotide sequence ID" value="NZ_JACSQL010000001.1"/>
</dbReference>
<feature type="compositionally biased region" description="Basic and acidic residues" evidence="1">
    <location>
        <begin position="1"/>
        <end position="18"/>
    </location>
</feature>
<keyword evidence="3" id="KW-1185">Reference proteome</keyword>
<feature type="region of interest" description="Disordered" evidence="1">
    <location>
        <begin position="1"/>
        <end position="23"/>
    </location>
</feature>
<proteinExistence type="predicted"/>
<organism evidence="2 3">
    <name type="scientific">Paenibacillus gallinarum</name>
    <dbReference type="NCBI Taxonomy" id="2762232"/>
    <lineage>
        <taxon>Bacteria</taxon>
        <taxon>Bacillati</taxon>
        <taxon>Bacillota</taxon>
        <taxon>Bacilli</taxon>
        <taxon>Bacillales</taxon>
        <taxon>Paenibacillaceae</taxon>
        <taxon>Paenibacillus</taxon>
    </lineage>
</organism>
<accession>A0ABR8SSN0</accession>
<evidence type="ECO:0000256" key="1">
    <source>
        <dbReference type="SAM" id="MobiDB-lite"/>
    </source>
</evidence>
<gene>
    <name evidence="2" type="ORF">H9647_00325</name>
</gene>
<name>A0ABR8SSN0_9BACL</name>
<evidence type="ECO:0000313" key="2">
    <source>
        <dbReference type="EMBL" id="MBD7966505.1"/>
    </source>
</evidence>
<dbReference type="Proteomes" id="UP000608071">
    <property type="component" value="Unassembled WGS sequence"/>
</dbReference>
<protein>
    <submittedName>
        <fullName evidence="2">Uncharacterized protein</fullName>
    </submittedName>
</protein>
<comment type="caution">
    <text evidence="2">The sequence shown here is derived from an EMBL/GenBank/DDBJ whole genome shotgun (WGS) entry which is preliminary data.</text>
</comment>
<evidence type="ECO:0000313" key="3">
    <source>
        <dbReference type="Proteomes" id="UP000608071"/>
    </source>
</evidence>